<dbReference type="eggNOG" id="COG5012">
    <property type="taxonomic scope" value="Bacteria"/>
</dbReference>
<dbReference type="SUPFAM" id="SSF52242">
    <property type="entry name" value="Cobalamin (vitamin B12)-binding domain"/>
    <property type="match status" value="1"/>
</dbReference>
<dbReference type="RefSeq" id="WP_014186625.1">
    <property type="nucleotide sequence ID" value="NC_016584.1"/>
</dbReference>
<feature type="domain" description="B12-binding N-terminal" evidence="5">
    <location>
        <begin position="1"/>
        <end position="88"/>
    </location>
</feature>
<dbReference type="KEGG" id="dor:Desor_4398"/>
<dbReference type="GO" id="GO:0031419">
    <property type="term" value="F:cobalamin binding"/>
    <property type="evidence" value="ECO:0007669"/>
    <property type="project" value="InterPro"/>
</dbReference>
<organism evidence="6 7">
    <name type="scientific">Desulfosporosinus orientis (strain ATCC 19365 / DSM 765 / NCIMB 8382 / VKM B-1628 / Singapore I)</name>
    <name type="common">Desulfotomaculum orientis</name>
    <dbReference type="NCBI Taxonomy" id="768706"/>
    <lineage>
        <taxon>Bacteria</taxon>
        <taxon>Bacillati</taxon>
        <taxon>Bacillota</taxon>
        <taxon>Clostridia</taxon>
        <taxon>Eubacteriales</taxon>
        <taxon>Desulfitobacteriaceae</taxon>
        <taxon>Desulfosporosinus</taxon>
    </lineage>
</organism>
<dbReference type="InterPro" id="IPR036594">
    <property type="entry name" value="Meth_synthase_dom"/>
</dbReference>
<evidence type="ECO:0000256" key="3">
    <source>
        <dbReference type="ARBA" id="ARBA00023285"/>
    </source>
</evidence>
<evidence type="ECO:0000313" key="7">
    <source>
        <dbReference type="Proteomes" id="UP000006346"/>
    </source>
</evidence>
<gene>
    <name evidence="6" type="ordered locus">Desor_4398</name>
</gene>
<dbReference type="Pfam" id="PF02310">
    <property type="entry name" value="B12-binding"/>
    <property type="match status" value="1"/>
</dbReference>
<dbReference type="EMBL" id="CP003108">
    <property type="protein sequence ID" value="AET69818.1"/>
    <property type="molecule type" value="Genomic_DNA"/>
</dbReference>
<dbReference type="Pfam" id="PF02607">
    <property type="entry name" value="B12-binding_2"/>
    <property type="match status" value="1"/>
</dbReference>
<keyword evidence="3" id="KW-0170">Cobalt</keyword>
<feature type="domain" description="B12-binding" evidence="4">
    <location>
        <begin position="88"/>
        <end position="210"/>
    </location>
</feature>
<dbReference type="HOGENOM" id="CLU_082102_2_0_9"/>
<dbReference type="PANTHER" id="PTHR45833:SF1">
    <property type="entry name" value="METHIONINE SYNTHASE"/>
    <property type="match status" value="1"/>
</dbReference>
<dbReference type="InterPro" id="IPR006158">
    <property type="entry name" value="Cobalamin-bd"/>
</dbReference>
<evidence type="ECO:0000256" key="1">
    <source>
        <dbReference type="ARBA" id="ARBA00010854"/>
    </source>
</evidence>
<evidence type="ECO:0000259" key="4">
    <source>
        <dbReference type="PROSITE" id="PS51332"/>
    </source>
</evidence>
<name>G7W6W1_DESOD</name>
<dbReference type="STRING" id="768706.Desor_4398"/>
<dbReference type="PROSITE" id="PS51337">
    <property type="entry name" value="B12_BINDING_NTER"/>
    <property type="match status" value="1"/>
</dbReference>
<dbReference type="GO" id="GO:0046872">
    <property type="term" value="F:metal ion binding"/>
    <property type="evidence" value="ECO:0007669"/>
    <property type="project" value="UniProtKB-KW"/>
</dbReference>
<comment type="similarity">
    <text evidence="1">Belongs to the methylamine corrinoid protein family.</text>
</comment>
<dbReference type="Proteomes" id="UP000006346">
    <property type="component" value="Chromosome"/>
</dbReference>
<dbReference type="GO" id="GO:0046653">
    <property type="term" value="P:tetrahydrofolate metabolic process"/>
    <property type="evidence" value="ECO:0007669"/>
    <property type="project" value="TreeGrafter"/>
</dbReference>
<accession>G7W6W1</accession>
<reference evidence="7" key="1">
    <citation type="submission" date="2011-11" db="EMBL/GenBank/DDBJ databases">
        <title>Complete sequence of Desulfosporosinus orientis DSM 765.</title>
        <authorList>
            <person name="Lucas S."/>
            <person name="Han J."/>
            <person name="Lapidus A."/>
            <person name="Cheng J.-F."/>
            <person name="Goodwin L."/>
            <person name="Pitluck S."/>
            <person name="Peters L."/>
            <person name="Ovchinnikova G."/>
            <person name="Teshima H."/>
            <person name="Detter J.C."/>
            <person name="Han C."/>
            <person name="Tapia R."/>
            <person name="Land M."/>
            <person name="Hauser L."/>
            <person name="Kyrpides N."/>
            <person name="Ivanova N."/>
            <person name="Pagani I."/>
            <person name="Pester M."/>
            <person name="Spring S."/>
            <person name="Ollivier B."/>
            <person name="Rattei T."/>
            <person name="Klenk H.-P."/>
            <person name="Wagner M."/>
            <person name="Loy A."/>
            <person name="Woyke T."/>
        </authorList>
    </citation>
    <scope>NUCLEOTIDE SEQUENCE [LARGE SCALE GENOMIC DNA]</scope>
    <source>
        <strain evidence="7">ATCC 19365 / DSM 765 / NCIMB 8382 / VKM B-1628</strain>
    </source>
</reference>
<evidence type="ECO:0000256" key="2">
    <source>
        <dbReference type="ARBA" id="ARBA00022723"/>
    </source>
</evidence>
<reference evidence="6 7" key="2">
    <citation type="journal article" date="2012" name="J. Bacteriol.">
        <title>Complete genome sequences of Desulfosporosinus orientis DSM765T, Desulfosporosinus youngiae DSM17734T, Desulfosporosinus meridiei DSM13257T, and Desulfosporosinus acidiphilus DSM22704T.</title>
        <authorList>
            <person name="Pester M."/>
            <person name="Brambilla E."/>
            <person name="Alazard D."/>
            <person name="Rattei T."/>
            <person name="Weinmaier T."/>
            <person name="Han J."/>
            <person name="Lucas S."/>
            <person name="Lapidus A."/>
            <person name="Cheng J.F."/>
            <person name="Goodwin L."/>
            <person name="Pitluck S."/>
            <person name="Peters L."/>
            <person name="Ovchinnikova G."/>
            <person name="Teshima H."/>
            <person name="Detter J.C."/>
            <person name="Han C.S."/>
            <person name="Tapia R."/>
            <person name="Land M.L."/>
            <person name="Hauser L."/>
            <person name="Kyrpides N.C."/>
            <person name="Ivanova N.N."/>
            <person name="Pagani I."/>
            <person name="Huntmann M."/>
            <person name="Wei C.L."/>
            <person name="Davenport K.W."/>
            <person name="Daligault H."/>
            <person name="Chain P.S."/>
            <person name="Chen A."/>
            <person name="Mavromatis K."/>
            <person name="Markowitz V."/>
            <person name="Szeto E."/>
            <person name="Mikhailova N."/>
            <person name="Pati A."/>
            <person name="Wagner M."/>
            <person name="Woyke T."/>
            <person name="Ollivier B."/>
            <person name="Klenk H.P."/>
            <person name="Spring S."/>
            <person name="Loy A."/>
        </authorList>
    </citation>
    <scope>NUCLEOTIDE SEQUENCE [LARGE SCALE GENOMIC DNA]</scope>
    <source>
        <strain evidence="7">ATCC 19365 / DSM 765 / NCIMB 8382 / VKM B-1628</strain>
    </source>
</reference>
<keyword evidence="7" id="KW-1185">Reference proteome</keyword>
<dbReference type="Gene3D" id="1.10.1240.10">
    <property type="entry name" value="Methionine synthase domain"/>
    <property type="match status" value="1"/>
</dbReference>
<dbReference type="OrthoDB" id="9783599at2"/>
<sequence>MSDFNTLSESVISGNFRLAKDLTQKMIDGGTNPIQIINEGLIAGMNVVAVRFKAGDMYVPEVMMSAKAMSVGIELVKPLIASADIPTTGKIVIGTVSGDMHDIGKNLVIMMLESVGFNVVDLGVDVKPEAFVEAVKEHQPQIIGLSALLTTTMLNMKETLVALEAAGVREKVKVIVGGAPVTQAFCDQIGADGYAEDAAVASDLCKKLVS</sequence>
<proteinExistence type="inferred from homology"/>
<dbReference type="PATRIC" id="fig|768706.3.peg.4469"/>
<dbReference type="GO" id="GO:0005829">
    <property type="term" value="C:cytosol"/>
    <property type="evidence" value="ECO:0007669"/>
    <property type="project" value="TreeGrafter"/>
</dbReference>
<dbReference type="SUPFAM" id="SSF47644">
    <property type="entry name" value="Methionine synthase domain"/>
    <property type="match status" value="1"/>
</dbReference>
<dbReference type="SMART" id="SM01018">
    <property type="entry name" value="B12-binding_2"/>
    <property type="match status" value="1"/>
</dbReference>
<dbReference type="InterPro" id="IPR050554">
    <property type="entry name" value="Met_Synthase/Corrinoid"/>
</dbReference>
<dbReference type="AlphaFoldDB" id="G7W6W1"/>
<dbReference type="GO" id="GO:0050667">
    <property type="term" value="P:homocysteine metabolic process"/>
    <property type="evidence" value="ECO:0007669"/>
    <property type="project" value="TreeGrafter"/>
</dbReference>
<evidence type="ECO:0000259" key="5">
    <source>
        <dbReference type="PROSITE" id="PS51337"/>
    </source>
</evidence>
<evidence type="ECO:0000313" key="6">
    <source>
        <dbReference type="EMBL" id="AET69818.1"/>
    </source>
</evidence>
<dbReference type="PANTHER" id="PTHR45833">
    <property type="entry name" value="METHIONINE SYNTHASE"/>
    <property type="match status" value="1"/>
</dbReference>
<dbReference type="InterPro" id="IPR036724">
    <property type="entry name" value="Cobalamin-bd_sf"/>
</dbReference>
<dbReference type="Gene3D" id="3.40.50.280">
    <property type="entry name" value="Cobalamin-binding domain"/>
    <property type="match status" value="1"/>
</dbReference>
<dbReference type="CDD" id="cd02070">
    <property type="entry name" value="corrinoid_protein_B12-BD"/>
    <property type="match status" value="1"/>
</dbReference>
<keyword evidence="2" id="KW-0479">Metal-binding</keyword>
<dbReference type="InterPro" id="IPR003759">
    <property type="entry name" value="Cbl-bd_cap"/>
</dbReference>
<dbReference type="GO" id="GO:0008705">
    <property type="term" value="F:methionine synthase activity"/>
    <property type="evidence" value="ECO:0007669"/>
    <property type="project" value="TreeGrafter"/>
</dbReference>
<protein>
    <submittedName>
        <fullName evidence="6">Putative cobalamin binding protein</fullName>
    </submittedName>
</protein>
<dbReference type="FunFam" id="3.40.50.280:FF:000003">
    <property type="entry name" value="Dimethylamine methyltransferase corrinoid protein"/>
    <property type="match status" value="1"/>
</dbReference>
<dbReference type="PROSITE" id="PS51332">
    <property type="entry name" value="B12_BINDING"/>
    <property type="match status" value="1"/>
</dbReference>